<name>C7QYG9_JONDD</name>
<accession>C7QYG9</accession>
<dbReference type="AlphaFoldDB" id="C7QYG9"/>
<proteinExistence type="predicted"/>
<evidence type="ECO:0000313" key="5">
    <source>
        <dbReference type="Proteomes" id="UP000000628"/>
    </source>
</evidence>
<dbReference type="PANTHER" id="PTHR10587:SF133">
    <property type="entry name" value="CHITIN DEACETYLASE 1-RELATED"/>
    <property type="match status" value="1"/>
</dbReference>
<reference evidence="4 5" key="1">
    <citation type="journal article" date="2009" name="Stand. Genomic Sci.">
        <title>Complete genome sequence of Jonesia denitrificans type strain (Prevot 55134).</title>
        <authorList>
            <person name="Pukall R."/>
            <person name="Gehrich-Schroter G."/>
            <person name="Lapidus A."/>
            <person name="Nolan M."/>
            <person name="Glavina Del Rio T."/>
            <person name="Lucas S."/>
            <person name="Chen F."/>
            <person name="Tice H."/>
            <person name="Pitluck S."/>
            <person name="Cheng J.F."/>
            <person name="Copeland A."/>
            <person name="Saunders E."/>
            <person name="Brettin T."/>
            <person name="Detter J.C."/>
            <person name="Bruce D."/>
            <person name="Goodwin L."/>
            <person name="Pati A."/>
            <person name="Ivanova N."/>
            <person name="Mavromatis K."/>
            <person name="Ovchinnikova G."/>
            <person name="Chen A."/>
            <person name="Palaniappan K."/>
            <person name="Land M."/>
            <person name="Hauser L."/>
            <person name="Chang Y.J."/>
            <person name="Jeffries C.D."/>
            <person name="Chain P."/>
            <person name="Goker M."/>
            <person name="Bristow J."/>
            <person name="Eisen J.A."/>
            <person name="Markowitz V."/>
            <person name="Hugenholtz P."/>
            <person name="Kyrpides N.C."/>
            <person name="Klenk H.P."/>
            <person name="Han C."/>
        </authorList>
    </citation>
    <scope>NUCLEOTIDE SEQUENCE [LARGE SCALE GENOMIC DNA]</scope>
    <source>
        <strain evidence="5">ATCC 14870 / DSM 20603 / BCRC 15368 / CIP 55.134 / JCM 11481 / NBRC 15587 / NCTC 10816 / Prevot 55134</strain>
    </source>
</reference>
<keyword evidence="2" id="KW-0378">Hydrolase</keyword>
<gene>
    <name evidence="4" type="ordered locus">Jden_0141</name>
</gene>
<keyword evidence="5" id="KW-1185">Reference proteome</keyword>
<dbReference type="GO" id="GO:0005975">
    <property type="term" value="P:carbohydrate metabolic process"/>
    <property type="evidence" value="ECO:0007669"/>
    <property type="project" value="InterPro"/>
</dbReference>
<dbReference type="Proteomes" id="UP000000628">
    <property type="component" value="Chromosome"/>
</dbReference>
<dbReference type="OrthoDB" id="9797391at2"/>
<sequence>MTRDTTATVTPRRCVPSPSGAPTVVLTFDDGPNPPDTDRLLDVLAHHQVPAVFCLVGEQVVAHPDRVVRIVDAGHLLGNHSWKHDDLSTMTREQVHADLTATLHAIHTAAPGATVPFYRAPYGNWGDTIDVATTLGMIPLEWNLVVEDWDPPGVPTLLDRLLTVTPGSIILLHDGGGERSNTVDAVAELIPRLRAAGWTFTVPQVEGSSAVSRSTH</sequence>
<dbReference type="PANTHER" id="PTHR10587">
    <property type="entry name" value="GLYCOSYL TRANSFERASE-RELATED"/>
    <property type="match status" value="1"/>
</dbReference>
<dbReference type="Gene3D" id="3.20.20.370">
    <property type="entry name" value="Glycoside hydrolase/deacetylase"/>
    <property type="match status" value="1"/>
</dbReference>
<dbReference type="GO" id="GO:0046872">
    <property type="term" value="F:metal ion binding"/>
    <property type="evidence" value="ECO:0007669"/>
    <property type="project" value="UniProtKB-KW"/>
</dbReference>
<dbReference type="InterPro" id="IPR011330">
    <property type="entry name" value="Glyco_hydro/deAcase_b/a-brl"/>
</dbReference>
<dbReference type="eggNOG" id="COG0726">
    <property type="taxonomic scope" value="Bacteria"/>
</dbReference>
<keyword evidence="1" id="KW-0479">Metal-binding</keyword>
<dbReference type="RefSeq" id="WP_012805921.1">
    <property type="nucleotide sequence ID" value="NC_013174.1"/>
</dbReference>
<dbReference type="HOGENOM" id="CLU_021264_0_0_11"/>
<protein>
    <submittedName>
        <fullName evidence="4">Polysaccharide deacetylase</fullName>
    </submittedName>
</protein>
<dbReference type="CDD" id="cd10917">
    <property type="entry name" value="CE4_NodB_like_6s_7s"/>
    <property type="match status" value="1"/>
</dbReference>
<dbReference type="KEGG" id="jde:Jden_0141"/>
<dbReference type="GO" id="GO:0016810">
    <property type="term" value="F:hydrolase activity, acting on carbon-nitrogen (but not peptide) bonds"/>
    <property type="evidence" value="ECO:0007669"/>
    <property type="project" value="InterPro"/>
</dbReference>
<dbReference type="InterPro" id="IPR050248">
    <property type="entry name" value="Polysacc_deacetylase_ArnD"/>
</dbReference>
<dbReference type="STRING" id="471856.Jden_0141"/>
<evidence type="ECO:0000313" key="4">
    <source>
        <dbReference type="EMBL" id="ACV07816.1"/>
    </source>
</evidence>
<dbReference type="GO" id="GO:0016020">
    <property type="term" value="C:membrane"/>
    <property type="evidence" value="ECO:0007669"/>
    <property type="project" value="TreeGrafter"/>
</dbReference>
<dbReference type="SUPFAM" id="SSF88713">
    <property type="entry name" value="Glycoside hydrolase/deacetylase"/>
    <property type="match status" value="1"/>
</dbReference>
<dbReference type="InterPro" id="IPR002509">
    <property type="entry name" value="NODB_dom"/>
</dbReference>
<organism evidence="4 5">
    <name type="scientific">Jonesia denitrificans (strain ATCC 14870 / DSM 20603 / BCRC 15368 / CIP 55.134 / JCM 11481 / NBRC 15587 / NCTC 10816 / Prevot 55134)</name>
    <name type="common">Listeria denitrificans</name>
    <dbReference type="NCBI Taxonomy" id="471856"/>
    <lineage>
        <taxon>Bacteria</taxon>
        <taxon>Bacillati</taxon>
        <taxon>Actinomycetota</taxon>
        <taxon>Actinomycetes</taxon>
        <taxon>Micrococcales</taxon>
        <taxon>Jonesiaceae</taxon>
        <taxon>Jonesia</taxon>
    </lineage>
</organism>
<evidence type="ECO:0000256" key="1">
    <source>
        <dbReference type="ARBA" id="ARBA00022723"/>
    </source>
</evidence>
<dbReference type="PROSITE" id="PS51677">
    <property type="entry name" value="NODB"/>
    <property type="match status" value="1"/>
</dbReference>
<dbReference type="EMBL" id="CP001706">
    <property type="protein sequence ID" value="ACV07816.1"/>
    <property type="molecule type" value="Genomic_DNA"/>
</dbReference>
<evidence type="ECO:0000259" key="3">
    <source>
        <dbReference type="PROSITE" id="PS51677"/>
    </source>
</evidence>
<evidence type="ECO:0000256" key="2">
    <source>
        <dbReference type="ARBA" id="ARBA00022801"/>
    </source>
</evidence>
<feature type="domain" description="NodB homology" evidence="3">
    <location>
        <begin position="22"/>
        <end position="201"/>
    </location>
</feature>
<dbReference type="Pfam" id="PF01522">
    <property type="entry name" value="Polysacc_deac_1"/>
    <property type="match status" value="1"/>
</dbReference>